<protein>
    <submittedName>
        <fullName evidence="1">Uncharacterized protein</fullName>
    </submittedName>
</protein>
<dbReference type="EMBL" id="GBXM01107662">
    <property type="protein sequence ID" value="JAH00915.1"/>
    <property type="molecule type" value="Transcribed_RNA"/>
</dbReference>
<name>A0A0E9PA35_ANGAN</name>
<evidence type="ECO:0000313" key="1">
    <source>
        <dbReference type="EMBL" id="JAH00915.1"/>
    </source>
</evidence>
<dbReference type="AlphaFoldDB" id="A0A0E9PA35"/>
<proteinExistence type="predicted"/>
<reference evidence="1" key="1">
    <citation type="submission" date="2014-11" db="EMBL/GenBank/DDBJ databases">
        <authorList>
            <person name="Amaro Gonzalez C."/>
        </authorList>
    </citation>
    <scope>NUCLEOTIDE SEQUENCE</scope>
</reference>
<reference evidence="1" key="2">
    <citation type="journal article" date="2015" name="Fish Shellfish Immunol.">
        <title>Early steps in the European eel (Anguilla anguilla)-Vibrio vulnificus interaction in the gills: Role of the RtxA13 toxin.</title>
        <authorList>
            <person name="Callol A."/>
            <person name="Pajuelo D."/>
            <person name="Ebbesson L."/>
            <person name="Teles M."/>
            <person name="MacKenzie S."/>
            <person name="Amaro C."/>
        </authorList>
    </citation>
    <scope>NUCLEOTIDE SEQUENCE</scope>
</reference>
<organism evidence="1">
    <name type="scientific">Anguilla anguilla</name>
    <name type="common">European freshwater eel</name>
    <name type="synonym">Muraena anguilla</name>
    <dbReference type="NCBI Taxonomy" id="7936"/>
    <lineage>
        <taxon>Eukaryota</taxon>
        <taxon>Metazoa</taxon>
        <taxon>Chordata</taxon>
        <taxon>Craniata</taxon>
        <taxon>Vertebrata</taxon>
        <taxon>Euteleostomi</taxon>
        <taxon>Actinopterygii</taxon>
        <taxon>Neopterygii</taxon>
        <taxon>Teleostei</taxon>
        <taxon>Anguilliformes</taxon>
        <taxon>Anguillidae</taxon>
        <taxon>Anguilla</taxon>
    </lineage>
</organism>
<sequence>MFIIICNIFMLQKNRLGQEHLFHLLCLSQYCFQCLTV</sequence>
<accession>A0A0E9PA35</accession>